<accession>A0ACC2VS15</accession>
<proteinExistence type="predicted"/>
<evidence type="ECO:0000313" key="2">
    <source>
        <dbReference type="Proteomes" id="UP001241377"/>
    </source>
</evidence>
<evidence type="ECO:0000313" key="1">
    <source>
        <dbReference type="EMBL" id="KAJ9101916.1"/>
    </source>
</evidence>
<keyword evidence="2" id="KW-1185">Reference proteome</keyword>
<name>A0ACC2VS15_9TREE</name>
<sequence length="333" mass="39088">MIQLENIVIASEESERLRVCFQNHNVIIQNVLTERFVKPGRVDINFVDYDNVRFHLSTPTSKTQLVLSMGIQCWRDLEKYGVNDMLESEYGEWLIRDGPEKEQEYDVSLMIDLEKLPEDEESRVSFIYHMSMLKPMILAAPFRRAYETHKELAAAHSPDTSSSEEKQGDMMIINYREEEAFVVQSSWDRITVYISTAFKEETDRVFGRVFLQEFVDARRLSNLQSAPQVLYTTRDPPLELRNVPGLQKSDDMGYVTFVLFPRHFATLDIAKASILRILTFRNYLHYHLKASKSYMHSRMRIRVHTFQQILNRAKPEVQADERRTATGRTFRSR</sequence>
<comment type="caution">
    <text evidence="1">The sequence shown here is derived from an EMBL/GenBank/DDBJ whole genome shotgun (WGS) entry which is preliminary data.</text>
</comment>
<reference evidence="1" key="1">
    <citation type="submission" date="2023-04" db="EMBL/GenBank/DDBJ databases">
        <title>Draft Genome sequencing of Naganishia species isolated from polar environments using Oxford Nanopore Technology.</title>
        <authorList>
            <person name="Leo P."/>
            <person name="Venkateswaran K."/>
        </authorList>
    </citation>
    <scope>NUCLEOTIDE SEQUENCE</scope>
    <source>
        <strain evidence="1">MNA-CCFEE 5261</strain>
    </source>
</reference>
<protein>
    <submittedName>
        <fullName evidence="1">Uncharacterized protein</fullName>
    </submittedName>
</protein>
<organism evidence="1 2">
    <name type="scientific">Naganishia cerealis</name>
    <dbReference type="NCBI Taxonomy" id="610337"/>
    <lineage>
        <taxon>Eukaryota</taxon>
        <taxon>Fungi</taxon>
        <taxon>Dikarya</taxon>
        <taxon>Basidiomycota</taxon>
        <taxon>Agaricomycotina</taxon>
        <taxon>Tremellomycetes</taxon>
        <taxon>Filobasidiales</taxon>
        <taxon>Filobasidiaceae</taxon>
        <taxon>Naganishia</taxon>
    </lineage>
</organism>
<gene>
    <name evidence="1" type="ORF">QFC19_004997</name>
</gene>
<dbReference type="EMBL" id="JASBWR010000055">
    <property type="protein sequence ID" value="KAJ9101916.1"/>
    <property type="molecule type" value="Genomic_DNA"/>
</dbReference>
<dbReference type="Proteomes" id="UP001241377">
    <property type="component" value="Unassembled WGS sequence"/>
</dbReference>